<reference evidence="1 2" key="1">
    <citation type="submission" date="2019-05" db="EMBL/GenBank/DDBJ databases">
        <title>Another draft genome of Portunus trituberculatus and its Hox gene families provides insights of decapod evolution.</title>
        <authorList>
            <person name="Jeong J.-H."/>
            <person name="Song I."/>
            <person name="Kim S."/>
            <person name="Choi T."/>
            <person name="Kim D."/>
            <person name="Ryu S."/>
            <person name="Kim W."/>
        </authorList>
    </citation>
    <scope>NUCLEOTIDE SEQUENCE [LARGE SCALE GENOMIC DNA]</scope>
    <source>
        <tissue evidence="1">Muscle</tissue>
    </source>
</reference>
<dbReference type="AlphaFoldDB" id="A0A5B7GGL4"/>
<gene>
    <name evidence="1" type="ORF">E2C01_053257</name>
</gene>
<name>A0A5B7GGL4_PORTR</name>
<proteinExistence type="predicted"/>
<evidence type="ECO:0000313" key="2">
    <source>
        <dbReference type="Proteomes" id="UP000324222"/>
    </source>
</evidence>
<sequence length="84" mass="9876">MYNIPTIEFLRFHLPNGRIPMVFSATTSLAELLHFRHNLLEVEIRVWRLCTNGLLILTDTRWIFPQHSFATRRGWVGRIVTRGA</sequence>
<evidence type="ECO:0000313" key="1">
    <source>
        <dbReference type="EMBL" id="MPC59241.1"/>
    </source>
</evidence>
<dbReference type="Proteomes" id="UP000324222">
    <property type="component" value="Unassembled WGS sequence"/>
</dbReference>
<dbReference type="EMBL" id="VSRR010016382">
    <property type="protein sequence ID" value="MPC59241.1"/>
    <property type="molecule type" value="Genomic_DNA"/>
</dbReference>
<protein>
    <submittedName>
        <fullName evidence="1">Uncharacterized protein</fullName>
    </submittedName>
</protein>
<comment type="caution">
    <text evidence="1">The sequence shown here is derived from an EMBL/GenBank/DDBJ whole genome shotgun (WGS) entry which is preliminary data.</text>
</comment>
<organism evidence="1 2">
    <name type="scientific">Portunus trituberculatus</name>
    <name type="common">Swimming crab</name>
    <name type="synonym">Neptunus trituberculatus</name>
    <dbReference type="NCBI Taxonomy" id="210409"/>
    <lineage>
        <taxon>Eukaryota</taxon>
        <taxon>Metazoa</taxon>
        <taxon>Ecdysozoa</taxon>
        <taxon>Arthropoda</taxon>
        <taxon>Crustacea</taxon>
        <taxon>Multicrustacea</taxon>
        <taxon>Malacostraca</taxon>
        <taxon>Eumalacostraca</taxon>
        <taxon>Eucarida</taxon>
        <taxon>Decapoda</taxon>
        <taxon>Pleocyemata</taxon>
        <taxon>Brachyura</taxon>
        <taxon>Eubrachyura</taxon>
        <taxon>Portunoidea</taxon>
        <taxon>Portunidae</taxon>
        <taxon>Portuninae</taxon>
        <taxon>Portunus</taxon>
    </lineage>
</organism>
<accession>A0A5B7GGL4</accession>
<keyword evidence="2" id="KW-1185">Reference proteome</keyword>